<organism evidence="1 2">
    <name type="scientific">Candidatus Jorgensenbacteria bacterium GW2011_GWA1_48_11</name>
    <dbReference type="NCBI Taxonomy" id="1618660"/>
    <lineage>
        <taxon>Bacteria</taxon>
        <taxon>Candidatus Joergenseniibacteriota</taxon>
    </lineage>
</organism>
<gene>
    <name evidence="1" type="ORF">UY23_C0001G0054</name>
</gene>
<evidence type="ECO:0000313" key="1">
    <source>
        <dbReference type="EMBL" id="KKU91448.1"/>
    </source>
</evidence>
<comment type="caution">
    <text evidence="1">The sequence shown here is derived from an EMBL/GenBank/DDBJ whole genome shotgun (WGS) entry which is preliminary data.</text>
</comment>
<reference evidence="1 2" key="1">
    <citation type="journal article" date="2015" name="Nature">
        <title>rRNA introns, odd ribosomes, and small enigmatic genomes across a large radiation of phyla.</title>
        <authorList>
            <person name="Brown C.T."/>
            <person name="Hug L.A."/>
            <person name="Thomas B.C."/>
            <person name="Sharon I."/>
            <person name="Castelle C.J."/>
            <person name="Singh A."/>
            <person name="Wilkins M.J."/>
            <person name="Williams K.H."/>
            <person name="Banfield J.F."/>
        </authorList>
    </citation>
    <scope>NUCLEOTIDE SEQUENCE [LARGE SCALE GENOMIC DNA]</scope>
</reference>
<dbReference type="Pfam" id="PF19866">
    <property type="entry name" value="DUF6339"/>
    <property type="match status" value="1"/>
</dbReference>
<name>A0A0G1WM82_9BACT</name>
<sequence length="265" mass="31071">MNKTQYQKIFKRAVIEQMRADLRSGSSLKTYFQHSYPVKDKDLLLSTIPVQGKSPFLKALKRDPVATDLENAIALHEFYGAIDETQASDPRLWAYLSHVEFRKYSLVRWGLPGEYKDLKTDDAKQRAINQLLEHWFVRGNDRDLRRHAIARLWWAAHLTYAPWERDPGFFGDLKKKDPYYFTRILLSMQDIYQQVLERAMGRSDRILITVLEYLGGNKKFAQSREKIRDLMKELNLIYGTKKIITLDRVSLKSLIEKVAKEIDTA</sequence>
<evidence type="ECO:0000313" key="2">
    <source>
        <dbReference type="Proteomes" id="UP000034956"/>
    </source>
</evidence>
<dbReference type="InterPro" id="IPR045920">
    <property type="entry name" value="DUF6339"/>
</dbReference>
<proteinExistence type="predicted"/>
<protein>
    <submittedName>
        <fullName evidence="1">Uncharacterized protein</fullName>
    </submittedName>
</protein>
<dbReference type="EMBL" id="LCPF01000001">
    <property type="protein sequence ID" value="KKU91448.1"/>
    <property type="molecule type" value="Genomic_DNA"/>
</dbReference>
<dbReference type="Proteomes" id="UP000034956">
    <property type="component" value="Unassembled WGS sequence"/>
</dbReference>
<accession>A0A0G1WM82</accession>
<dbReference type="AlphaFoldDB" id="A0A0G1WM82"/>